<evidence type="ECO:0008006" key="9">
    <source>
        <dbReference type="Google" id="ProtNLM"/>
    </source>
</evidence>
<dbReference type="SUPFAM" id="SSF56784">
    <property type="entry name" value="HAD-like"/>
    <property type="match status" value="1"/>
</dbReference>
<accession>A0A978W5H6</accession>
<evidence type="ECO:0000313" key="7">
    <source>
        <dbReference type="EMBL" id="KAH7547210.1"/>
    </source>
</evidence>
<protein>
    <recommendedName>
        <fullName evidence="9">Acid phosphatase 1-like</fullName>
    </recommendedName>
</protein>
<evidence type="ECO:0000256" key="5">
    <source>
        <dbReference type="PIRNR" id="PIRNR002674"/>
    </source>
</evidence>
<dbReference type="PANTHER" id="PTHR31284:SF19">
    <property type="entry name" value="VEGETATIVE STORAGE PROTEIN 1-RELATED"/>
    <property type="match status" value="1"/>
</dbReference>
<name>A0A978W5H6_ZIZJJ</name>
<reference evidence="7" key="1">
    <citation type="journal article" date="2021" name="Front. Plant Sci.">
        <title>Chromosome-Scale Genome Assembly for Chinese Sour Jujube and Insights Into Its Genome Evolution and Domestication Signature.</title>
        <authorList>
            <person name="Shen L.-Y."/>
            <person name="Luo H."/>
            <person name="Wang X.-L."/>
            <person name="Wang X.-M."/>
            <person name="Qiu X.-J."/>
            <person name="Liu H."/>
            <person name="Zhou S.-S."/>
            <person name="Jia K.-H."/>
            <person name="Nie S."/>
            <person name="Bao Y.-T."/>
            <person name="Zhang R.-G."/>
            <person name="Yun Q.-Z."/>
            <person name="Chai Y.-H."/>
            <person name="Lu J.-Y."/>
            <person name="Li Y."/>
            <person name="Zhao S.-W."/>
            <person name="Mao J.-F."/>
            <person name="Jia S.-G."/>
            <person name="Mao Y.-M."/>
        </authorList>
    </citation>
    <scope>NUCLEOTIDE SEQUENCE</scope>
    <source>
        <strain evidence="7">AT0</strain>
        <tissue evidence="7">Leaf</tissue>
    </source>
</reference>
<evidence type="ECO:0000313" key="8">
    <source>
        <dbReference type="Proteomes" id="UP000813462"/>
    </source>
</evidence>
<evidence type="ECO:0000256" key="3">
    <source>
        <dbReference type="ARBA" id="ARBA00022761"/>
    </source>
</evidence>
<dbReference type="InterPro" id="IPR010028">
    <property type="entry name" value="Acid_phosphatase_pln"/>
</dbReference>
<feature type="chain" id="PRO_5037379546" description="Acid phosphatase 1-like" evidence="6">
    <location>
        <begin position="21"/>
        <end position="255"/>
    </location>
</feature>
<dbReference type="Gene3D" id="3.40.50.1000">
    <property type="entry name" value="HAD superfamily/HAD-like"/>
    <property type="match status" value="1"/>
</dbReference>
<dbReference type="InterPro" id="IPR005519">
    <property type="entry name" value="Acid_phosphat_B-like"/>
</dbReference>
<sequence length="255" mass="28649">MSPLILLSFFCVILVATSQGSDVVHRIQPLQIHPLRLQSDSACLSWRVAVEAHNIIDWTVAPEGCEGYIGNYMLGGQYRKDSKVVADEAYEYAKSLKIRDIGKDVWVFDVDETVLSHVPFYALHGFGAEPVNYIEFFEWLAKGKAPALPESLKLYNKLLSLGIKVAFLTGRGEELRNITATNLKNAGYHTWEKLLLRGPGSENTTAVVYKSAERRKLEEEGYRIVGNSGDQWSDITGTNVGERTFKLPNPMYYVK</sequence>
<dbReference type="PIRSF" id="PIRSF002674">
    <property type="entry name" value="VSP"/>
    <property type="match status" value="1"/>
</dbReference>
<keyword evidence="4" id="KW-0325">Glycoprotein</keyword>
<dbReference type="InterPro" id="IPR023214">
    <property type="entry name" value="HAD_sf"/>
</dbReference>
<comment type="similarity">
    <text evidence="5">Belongs to the APS1/VSP family.</text>
</comment>
<organism evidence="7 8">
    <name type="scientific">Ziziphus jujuba var. spinosa</name>
    <dbReference type="NCBI Taxonomy" id="714518"/>
    <lineage>
        <taxon>Eukaryota</taxon>
        <taxon>Viridiplantae</taxon>
        <taxon>Streptophyta</taxon>
        <taxon>Embryophyta</taxon>
        <taxon>Tracheophyta</taxon>
        <taxon>Spermatophyta</taxon>
        <taxon>Magnoliopsida</taxon>
        <taxon>eudicotyledons</taxon>
        <taxon>Gunneridae</taxon>
        <taxon>Pentapetalae</taxon>
        <taxon>rosids</taxon>
        <taxon>fabids</taxon>
        <taxon>Rosales</taxon>
        <taxon>Rhamnaceae</taxon>
        <taxon>Paliureae</taxon>
        <taxon>Ziziphus</taxon>
    </lineage>
</organism>
<gene>
    <name evidence="7" type="ORF">FEM48_Zijuj01G0285300</name>
</gene>
<dbReference type="OrthoDB" id="59415at2759"/>
<dbReference type="AlphaFoldDB" id="A0A978W5H6"/>
<dbReference type="Pfam" id="PF03767">
    <property type="entry name" value="Acid_phosphat_B"/>
    <property type="match status" value="1"/>
</dbReference>
<dbReference type="NCBIfam" id="TIGR01675">
    <property type="entry name" value="plant-AP"/>
    <property type="match status" value="1"/>
</dbReference>
<comment type="function">
    <text evidence="1 5">May function as somatic storage protein during early seedling development.</text>
</comment>
<keyword evidence="2 6" id="KW-0732">Signal</keyword>
<dbReference type="CDD" id="cd07535">
    <property type="entry name" value="HAD_VSP"/>
    <property type="match status" value="1"/>
</dbReference>
<evidence type="ECO:0000256" key="1">
    <source>
        <dbReference type="ARBA" id="ARBA00002410"/>
    </source>
</evidence>
<keyword evidence="3 5" id="KW-0758">Storage protein</keyword>
<dbReference type="InterPro" id="IPR014403">
    <property type="entry name" value="APS1/VSP"/>
</dbReference>
<dbReference type="PANTHER" id="PTHR31284">
    <property type="entry name" value="ACID PHOSPHATASE-LIKE PROTEIN"/>
    <property type="match status" value="1"/>
</dbReference>
<dbReference type="GO" id="GO:0045735">
    <property type="term" value="F:nutrient reservoir activity"/>
    <property type="evidence" value="ECO:0007669"/>
    <property type="project" value="UniProtKB-UniRule"/>
</dbReference>
<evidence type="ECO:0000256" key="2">
    <source>
        <dbReference type="ARBA" id="ARBA00022729"/>
    </source>
</evidence>
<dbReference type="GO" id="GO:0003993">
    <property type="term" value="F:acid phosphatase activity"/>
    <property type="evidence" value="ECO:0007669"/>
    <property type="project" value="InterPro"/>
</dbReference>
<dbReference type="Proteomes" id="UP000813462">
    <property type="component" value="Unassembled WGS sequence"/>
</dbReference>
<dbReference type="InterPro" id="IPR036412">
    <property type="entry name" value="HAD-like_sf"/>
</dbReference>
<proteinExistence type="inferred from homology"/>
<evidence type="ECO:0000256" key="4">
    <source>
        <dbReference type="ARBA" id="ARBA00023180"/>
    </source>
</evidence>
<comment type="caution">
    <text evidence="7">The sequence shown here is derived from an EMBL/GenBank/DDBJ whole genome shotgun (WGS) entry which is preliminary data.</text>
</comment>
<dbReference type="EMBL" id="JAEACU010000001">
    <property type="protein sequence ID" value="KAH7547210.1"/>
    <property type="molecule type" value="Genomic_DNA"/>
</dbReference>
<evidence type="ECO:0000256" key="6">
    <source>
        <dbReference type="SAM" id="SignalP"/>
    </source>
</evidence>
<feature type="signal peptide" evidence="6">
    <location>
        <begin position="1"/>
        <end position="20"/>
    </location>
</feature>